<dbReference type="InterPro" id="IPR002645">
    <property type="entry name" value="STAS_dom"/>
</dbReference>
<dbReference type="CDD" id="cd07043">
    <property type="entry name" value="STAS_anti-anti-sigma_factors"/>
    <property type="match status" value="1"/>
</dbReference>
<reference evidence="2 3" key="1">
    <citation type="submission" date="2022-06" db="EMBL/GenBank/DDBJ databases">
        <title>Sequencing the genomes of 1000 actinobacteria strains.</title>
        <authorList>
            <person name="Klenk H.-P."/>
        </authorList>
    </citation>
    <scope>NUCLEOTIDE SEQUENCE [LARGE SCALE GENOMIC DNA]</scope>
    <source>
        <strain evidence="2 3">DSM 44170</strain>
    </source>
</reference>
<organism evidence="2 3">
    <name type="scientific">Nonomuraea roseoviolacea subsp. carminata</name>
    <dbReference type="NCBI Taxonomy" id="160689"/>
    <lineage>
        <taxon>Bacteria</taxon>
        <taxon>Bacillati</taxon>
        <taxon>Actinomycetota</taxon>
        <taxon>Actinomycetes</taxon>
        <taxon>Streptosporangiales</taxon>
        <taxon>Streptosporangiaceae</taxon>
        <taxon>Nonomuraea</taxon>
    </lineage>
</organism>
<dbReference type="Gene3D" id="3.30.750.24">
    <property type="entry name" value="STAS domain"/>
    <property type="match status" value="1"/>
</dbReference>
<evidence type="ECO:0000259" key="1">
    <source>
        <dbReference type="PROSITE" id="PS50801"/>
    </source>
</evidence>
<dbReference type="EMBL" id="JAMZEC010000001">
    <property type="protein sequence ID" value="MCP2351052.1"/>
    <property type="molecule type" value="Genomic_DNA"/>
</dbReference>
<gene>
    <name evidence="2" type="ORF">HD595_007174</name>
</gene>
<name>A0ABT1KBS7_9ACTN</name>
<evidence type="ECO:0000313" key="2">
    <source>
        <dbReference type="EMBL" id="MCP2351052.1"/>
    </source>
</evidence>
<evidence type="ECO:0000313" key="3">
    <source>
        <dbReference type="Proteomes" id="UP001320766"/>
    </source>
</evidence>
<dbReference type="PANTHER" id="PTHR33495:SF2">
    <property type="entry name" value="ANTI-SIGMA FACTOR ANTAGONIST TM_1081-RELATED"/>
    <property type="match status" value="1"/>
</dbReference>
<dbReference type="SUPFAM" id="SSF52091">
    <property type="entry name" value="SpoIIaa-like"/>
    <property type="match status" value="1"/>
</dbReference>
<sequence>METLTLRRRRLPGVILLEVGGELDLLTAARFGAFAGRVRRPGLHLVVDLAATTFLSCHGLRALLAVGDDVRRDGGVARLAALPPGPLRLVRLLHADALVPVHATVEDALTAAAPTGGAAGPPVLTTPGHAPLAQ</sequence>
<dbReference type="Pfam" id="PF01740">
    <property type="entry name" value="STAS"/>
    <property type="match status" value="1"/>
</dbReference>
<dbReference type="PANTHER" id="PTHR33495">
    <property type="entry name" value="ANTI-SIGMA FACTOR ANTAGONIST TM_1081-RELATED-RELATED"/>
    <property type="match status" value="1"/>
</dbReference>
<dbReference type="RefSeq" id="WP_253776973.1">
    <property type="nucleotide sequence ID" value="NZ_BAAAVE010000023.1"/>
</dbReference>
<dbReference type="Proteomes" id="UP001320766">
    <property type="component" value="Unassembled WGS sequence"/>
</dbReference>
<comment type="caution">
    <text evidence="2">The sequence shown here is derived from an EMBL/GenBank/DDBJ whole genome shotgun (WGS) entry which is preliminary data.</text>
</comment>
<keyword evidence="3" id="KW-1185">Reference proteome</keyword>
<proteinExistence type="predicted"/>
<feature type="domain" description="STAS" evidence="1">
    <location>
        <begin position="4"/>
        <end position="112"/>
    </location>
</feature>
<protein>
    <submittedName>
        <fullName evidence="2">Anti-sigma B factor antagonist</fullName>
    </submittedName>
</protein>
<dbReference type="InterPro" id="IPR036513">
    <property type="entry name" value="STAS_dom_sf"/>
</dbReference>
<dbReference type="PROSITE" id="PS50801">
    <property type="entry name" value="STAS"/>
    <property type="match status" value="1"/>
</dbReference>
<accession>A0ABT1KBS7</accession>